<organism evidence="3">
    <name type="scientific">Tanacetum cinerariifolium</name>
    <name type="common">Dalmatian daisy</name>
    <name type="synonym">Chrysanthemum cinerariifolium</name>
    <dbReference type="NCBI Taxonomy" id="118510"/>
    <lineage>
        <taxon>Eukaryota</taxon>
        <taxon>Viridiplantae</taxon>
        <taxon>Streptophyta</taxon>
        <taxon>Embryophyta</taxon>
        <taxon>Tracheophyta</taxon>
        <taxon>Spermatophyta</taxon>
        <taxon>Magnoliopsida</taxon>
        <taxon>eudicotyledons</taxon>
        <taxon>Gunneridae</taxon>
        <taxon>Pentapetalae</taxon>
        <taxon>asterids</taxon>
        <taxon>campanulids</taxon>
        <taxon>Asterales</taxon>
        <taxon>Asteraceae</taxon>
        <taxon>Asteroideae</taxon>
        <taxon>Anthemideae</taxon>
        <taxon>Anthemidinae</taxon>
        <taxon>Tanacetum</taxon>
    </lineage>
</organism>
<dbReference type="InterPro" id="IPR000477">
    <property type="entry name" value="RT_dom"/>
</dbReference>
<name>A0A699H2F7_TANCI</name>
<keyword evidence="3" id="KW-0808">Transferase</keyword>
<dbReference type="InterPro" id="IPR043502">
    <property type="entry name" value="DNA/RNA_pol_sf"/>
</dbReference>
<dbReference type="EMBL" id="BKCJ010075511">
    <property type="protein sequence ID" value="GEW82068.1"/>
    <property type="molecule type" value="Genomic_DNA"/>
</dbReference>
<feature type="domain" description="Reverse transcriptase" evidence="1">
    <location>
        <begin position="760"/>
        <end position="880"/>
    </location>
</feature>
<dbReference type="PANTHER" id="PTHR24559">
    <property type="entry name" value="TRANSPOSON TY3-I GAG-POL POLYPROTEIN"/>
    <property type="match status" value="1"/>
</dbReference>
<feature type="domain" description="Retrotransposon gag" evidence="2">
    <location>
        <begin position="15"/>
        <end position="107"/>
    </location>
</feature>
<keyword evidence="3" id="KW-0548">Nucleotidyltransferase</keyword>
<evidence type="ECO:0000313" key="3">
    <source>
        <dbReference type="EMBL" id="GEW82068.1"/>
    </source>
</evidence>
<evidence type="ECO:0000259" key="2">
    <source>
        <dbReference type="Pfam" id="PF03732"/>
    </source>
</evidence>
<proteinExistence type="predicted"/>
<dbReference type="SUPFAM" id="SSF56672">
    <property type="entry name" value="DNA/RNA polymerases"/>
    <property type="match status" value="1"/>
</dbReference>
<keyword evidence="3" id="KW-0695">RNA-directed DNA polymerase</keyword>
<dbReference type="InterPro" id="IPR005162">
    <property type="entry name" value="Retrotrans_gag_dom"/>
</dbReference>
<sequence length="880" mass="99665">MKQNGVSVDALRLSLFPYSLTHHAIAWYDCLQRNSVHSFDDMMRKFLSKYFPPSMVTKLRNKITKFELKPHESLFEAWERYKLSIDRFPNHNMLLVTQIDTFYNGLKLNHRGTINAAAGGTFIQKTPEECYELIKNMTAHHNHWDTSPIRDETSRNLLPRVSNVVTLAGPSVSPSSSSKEVDREPETIPDQKIPICYDDDEDYTIAITPKEPDNSLSMRDEHLDTIPATESNEFIKSSVENLVPNPSDFEGEHKCDVLACEDFTTFSNLFFDSHYDFSSSDDQSFSNEDNSKKIYSNPLFDEEIISIKLDPHHFNAESDLIESLLNHDSSIISSSLKIDYLLDEFVEFNSENSDTIIESFSPSPISVEDSNPLMEEIDLFLAFDGSISSGIDNDCSDSEGGNLFLERLLHDDPIPLPATLDFSYVVRVFLPFFTYPVTSSILLSSRSEDTIFDLDISNYHFSSLEPGVSHRSGTFMKFNVKRLKTEQKRVFSDSFRSRVLNIQDEDEVVNISRACHWKEHEITVPTESSIFPTDFVVVDYVVDPRGPLILGRPFLRTGHALIDVYGEELTLRVDDETITFKVGQTSKYSYNDAESINRIDVIDVACEDYVQEVLGFSDNSKSGNPTLISDPVISLSSPSIGPFKGGNFILEEIKACLINESIPPGIDDTNLDLEGDIRLLDELLNNDPSLSSLPPKELNVKEIKTIKSSINEPLELVLKELPSHLEYAYLEGTDKLIVIIAKDLKDDEKEALLNVKTQNGPLLGKSLTSRVLERLAGNEFYCFLDGLSAYIQILIDPQDQEKTTFTCPYGTFAYRRMPFGLRNAPGAFQRCMMEIFHDMIEKTMEVFMDDFSVFGDSFSSCLSHLDTTLQRCEDTNLVLN</sequence>
<dbReference type="GO" id="GO:0003964">
    <property type="term" value="F:RNA-directed DNA polymerase activity"/>
    <property type="evidence" value="ECO:0007669"/>
    <property type="project" value="UniProtKB-KW"/>
</dbReference>
<dbReference type="Pfam" id="PF03732">
    <property type="entry name" value="Retrotrans_gag"/>
    <property type="match status" value="1"/>
</dbReference>
<dbReference type="PANTHER" id="PTHR24559:SF444">
    <property type="entry name" value="REVERSE TRANSCRIPTASE DOMAIN-CONTAINING PROTEIN"/>
    <property type="match status" value="1"/>
</dbReference>
<dbReference type="CDD" id="cd01647">
    <property type="entry name" value="RT_LTR"/>
    <property type="match status" value="1"/>
</dbReference>
<reference evidence="3" key="1">
    <citation type="journal article" date="2019" name="Sci. Rep.">
        <title>Draft genome of Tanacetum cinerariifolium, the natural source of mosquito coil.</title>
        <authorList>
            <person name="Yamashiro T."/>
            <person name="Shiraishi A."/>
            <person name="Satake H."/>
            <person name="Nakayama K."/>
        </authorList>
    </citation>
    <scope>NUCLEOTIDE SEQUENCE</scope>
</reference>
<comment type="caution">
    <text evidence="3">The sequence shown here is derived from an EMBL/GenBank/DDBJ whole genome shotgun (WGS) entry which is preliminary data.</text>
</comment>
<evidence type="ECO:0000259" key="1">
    <source>
        <dbReference type="Pfam" id="PF00078"/>
    </source>
</evidence>
<accession>A0A699H2F7</accession>
<dbReference type="AlphaFoldDB" id="A0A699H2F7"/>
<dbReference type="Pfam" id="PF00078">
    <property type="entry name" value="RVT_1"/>
    <property type="match status" value="1"/>
</dbReference>
<dbReference type="InterPro" id="IPR043128">
    <property type="entry name" value="Rev_trsase/Diguanyl_cyclase"/>
</dbReference>
<protein>
    <submittedName>
        <fullName evidence="3">Reverse transcriptase domain-containing protein</fullName>
    </submittedName>
</protein>
<gene>
    <name evidence="3" type="ORF">Tci_254044</name>
</gene>
<dbReference type="InterPro" id="IPR053134">
    <property type="entry name" value="RNA-dir_DNA_polymerase"/>
</dbReference>
<dbReference type="Gene3D" id="3.30.70.270">
    <property type="match status" value="1"/>
</dbReference>
<dbReference type="Gene3D" id="3.10.10.10">
    <property type="entry name" value="HIV Type 1 Reverse Transcriptase, subunit A, domain 1"/>
    <property type="match status" value="1"/>
</dbReference>